<dbReference type="GO" id="GO:0006261">
    <property type="term" value="P:DNA-templated DNA replication"/>
    <property type="evidence" value="ECO:0007669"/>
    <property type="project" value="TreeGrafter"/>
</dbReference>
<dbReference type="STRING" id="454171.CP488_00321"/>
<comment type="function">
    <text evidence="11">DNA polymerase III is a complex, multichain enzyme responsible for most of the replicative synthesis in bacteria. This DNA polymerase also exhibits 3' to 5' exonuclease activity.</text>
</comment>
<proteinExistence type="inferred from homology"/>
<evidence type="ECO:0000259" key="13">
    <source>
        <dbReference type="SMART" id="SM00382"/>
    </source>
</evidence>
<gene>
    <name evidence="11" type="primary">dnaX</name>
    <name evidence="14" type="ORF">CCALI_00833</name>
</gene>
<evidence type="ECO:0000256" key="12">
    <source>
        <dbReference type="SAM" id="MobiDB-lite"/>
    </source>
</evidence>
<dbReference type="SUPFAM" id="SSF52540">
    <property type="entry name" value="P-loop containing nucleoside triphosphate hydrolases"/>
    <property type="match status" value="1"/>
</dbReference>
<dbReference type="InterPro" id="IPR022754">
    <property type="entry name" value="DNA_pol_III_gamma-3"/>
</dbReference>
<evidence type="ECO:0000256" key="7">
    <source>
        <dbReference type="ARBA" id="ARBA00022833"/>
    </source>
</evidence>
<evidence type="ECO:0000256" key="10">
    <source>
        <dbReference type="ARBA" id="ARBA00049244"/>
    </source>
</evidence>
<dbReference type="HOGENOM" id="CLU_006229_0_7_0"/>
<dbReference type="EC" id="2.7.7.7" evidence="11"/>
<name>S0ET84_CHTCT</name>
<organism evidence="14 15">
    <name type="scientific">Chthonomonas calidirosea (strain DSM 23976 / ICMP 18418 / T49)</name>
    <dbReference type="NCBI Taxonomy" id="1303518"/>
    <lineage>
        <taxon>Bacteria</taxon>
        <taxon>Bacillati</taxon>
        <taxon>Armatimonadota</taxon>
        <taxon>Chthonomonadia</taxon>
        <taxon>Chthonomonadales</taxon>
        <taxon>Chthonomonadaceae</taxon>
        <taxon>Chthonomonas</taxon>
    </lineage>
</organism>
<accession>S0ET84</accession>
<dbReference type="InterPro" id="IPR012763">
    <property type="entry name" value="DNA_pol_III_sug/sutau_N"/>
</dbReference>
<evidence type="ECO:0000256" key="8">
    <source>
        <dbReference type="ARBA" id="ARBA00022840"/>
    </source>
</evidence>
<dbReference type="FunFam" id="3.40.50.300:FF:000014">
    <property type="entry name" value="DNA polymerase III subunit gamma/tau"/>
    <property type="match status" value="1"/>
</dbReference>
<dbReference type="Pfam" id="PF12169">
    <property type="entry name" value="DNA_pol3_gamma3"/>
    <property type="match status" value="1"/>
</dbReference>
<dbReference type="Gene3D" id="1.20.272.10">
    <property type="match status" value="1"/>
</dbReference>
<dbReference type="PANTHER" id="PTHR11669">
    <property type="entry name" value="REPLICATION FACTOR C / DNA POLYMERASE III GAMMA-TAU SUBUNIT"/>
    <property type="match status" value="1"/>
</dbReference>
<comment type="similarity">
    <text evidence="1 11">Belongs to the DnaX/STICHEL family.</text>
</comment>
<dbReference type="GO" id="GO:0046872">
    <property type="term" value="F:metal ion binding"/>
    <property type="evidence" value="ECO:0007669"/>
    <property type="project" value="UniProtKB-KW"/>
</dbReference>
<keyword evidence="5" id="KW-0479">Metal-binding</keyword>
<dbReference type="SMART" id="SM00382">
    <property type="entry name" value="AAA"/>
    <property type="match status" value="1"/>
</dbReference>
<dbReference type="PRINTS" id="PR01217">
    <property type="entry name" value="PRICHEXTENSN"/>
</dbReference>
<dbReference type="CDD" id="cd00009">
    <property type="entry name" value="AAA"/>
    <property type="match status" value="1"/>
</dbReference>
<dbReference type="Pfam" id="PF13177">
    <property type="entry name" value="DNA_pol3_delta2"/>
    <property type="match status" value="1"/>
</dbReference>
<evidence type="ECO:0000256" key="1">
    <source>
        <dbReference type="ARBA" id="ARBA00006360"/>
    </source>
</evidence>
<evidence type="ECO:0000256" key="2">
    <source>
        <dbReference type="ARBA" id="ARBA00022679"/>
    </source>
</evidence>
<dbReference type="SUPFAM" id="SSF48019">
    <property type="entry name" value="post-AAA+ oligomerization domain-like"/>
    <property type="match status" value="1"/>
</dbReference>
<dbReference type="Gene3D" id="1.10.8.60">
    <property type="match status" value="1"/>
</dbReference>
<feature type="compositionally biased region" description="Polar residues" evidence="12">
    <location>
        <begin position="619"/>
        <end position="633"/>
    </location>
</feature>
<dbReference type="NCBIfam" id="TIGR02397">
    <property type="entry name" value="dnaX_nterm"/>
    <property type="match status" value="1"/>
</dbReference>
<feature type="region of interest" description="Disordered" evidence="12">
    <location>
        <begin position="367"/>
        <end position="443"/>
    </location>
</feature>
<feature type="region of interest" description="Disordered" evidence="12">
    <location>
        <begin position="531"/>
        <end position="633"/>
    </location>
</feature>
<dbReference type="FunFam" id="1.10.8.60:FF:000013">
    <property type="entry name" value="DNA polymerase III subunit gamma/tau"/>
    <property type="match status" value="1"/>
</dbReference>
<dbReference type="KEGG" id="ccz:CCALI_00833"/>
<dbReference type="GO" id="GO:0003887">
    <property type="term" value="F:DNA-directed DNA polymerase activity"/>
    <property type="evidence" value="ECO:0007669"/>
    <property type="project" value="UniProtKB-KW"/>
</dbReference>
<keyword evidence="9 11" id="KW-0239">DNA-directed DNA polymerase</keyword>
<evidence type="ECO:0000256" key="4">
    <source>
        <dbReference type="ARBA" id="ARBA00022705"/>
    </source>
</evidence>
<feature type="compositionally biased region" description="Polar residues" evidence="12">
    <location>
        <begin position="389"/>
        <end position="400"/>
    </location>
</feature>
<keyword evidence="2 11" id="KW-0808">Transferase</keyword>
<comment type="catalytic activity">
    <reaction evidence="10 11">
        <text>DNA(n) + a 2'-deoxyribonucleoside 5'-triphosphate = DNA(n+1) + diphosphate</text>
        <dbReference type="Rhea" id="RHEA:22508"/>
        <dbReference type="Rhea" id="RHEA-COMP:17339"/>
        <dbReference type="Rhea" id="RHEA-COMP:17340"/>
        <dbReference type="ChEBI" id="CHEBI:33019"/>
        <dbReference type="ChEBI" id="CHEBI:61560"/>
        <dbReference type="ChEBI" id="CHEBI:173112"/>
        <dbReference type="EC" id="2.7.7.7"/>
    </reaction>
</comment>
<evidence type="ECO:0000256" key="6">
    <source>
        <dbReference type="ARBA" id="ARBA00022741"/>
    </source>
</evidence>
<dbReference type="InterPro" id="IPR027417">
    <property type="entry name" value="P-loop_NTPase"/>
</dbReference>
<dbReference type="InterPro" id="IPR003593">
    <property type="entry name" value="AAA+_ATPase"/>
</dbReference>
<dbReference type="CDD" id="cd18137">
    <property type="entry name" value="HLD_clamp_pol_III_gamma_tau"/>
    <property type="match status" value="1"/>
</dbReference>
<dbReference type="InterPro" id="IPR050238">
    <property type="entry name" value="DNA_Rep/Repair_Clamp_Loader"/>
</dbReference>
<evidence type="ECO:0000313" key="15">
    <source>
        <dbReference type="Proteomes" id="UP000014227"/>
    </source>
</evidence>
<dbReference type="FunCoup" id="S0ET84">
    <property type="interactions" value="224"/>
</dbReference>
<dbReference type="AlphaFoldDB" id="S0ET84"/>
<evidence type="ECO:0000256" key="3">
    <source>
        <dbReference type="ARBA" id="ARBA00022695"/>
    </source>
</evidence>
<evidence type="ECO:0000256" key="5">
    <source>
        <dbReference type="ARBA" id="ARBA00022723"/>
    </source>
</evidence>
<feature type="compositionally biased region" description="Polar residues" evidence="12">
    <location>
        <begin position="408"/>
        <end position="419"/>
    </location>
</feature>
<dbReference type="eggNOG" id="COG2812">
    <property type="taxonomic scope" value="Bacteria"/>
</dbReference>
<protein>
    <recommendedName>
        <fullName evidence="11">DNA polymerase III subunit gamma/tau</fullName>
        <ecNumber evidence="11">2.7.7.7</ecNumber>
    </recommendedName>
</protein>
<dbReference type="PANTHER" id="PTHR11669:SF0">
    <property type="entry name" value="PROTEIN STICHEL-LIKE 2"/>
    <property type="match status" value="1"/>
</dbReference>
<dbReference type="InterPro" id="IPR008921">
    <property type="entry name" value="DNA_pol3_clamp-load_cplx_C"/>
</dbReference>
<dbReference type="InParanoid" id="S0ET84"/>
<evidence type="ECO:0000256" key="9">
    <source>
        <dbReference type="ARBA" id="ARBA00022932"/>
    </source>
</evidence>
<evidence type="ECO:0000256" key="11">
    <source>
        <dbReference type="RuleBase" id="RU364063"/>
    </source>
</evidence>
<reference evidence="15" key="1">
    <citation type="submission" date="2013-03" db="EMBL/GenBank/DDBJ databases">
        <title>Genome sequence of Chthonomonas calidirosea, the first sequenced genome from the Armatimonadetes phylum (formally candidate division OP10).</title>
        <authorList>
            <person name="Lee K.C.Y."/>
            <person name="Morgan X.C."/>
            <person name="Dunfield P.F."/>
            <person name="Tamas I."/>
            <person name="Houghton K.M."/>
            <person name="Vyssotski M."/>
            <person name="Ryan J.L.J."/>
            <person name="Lagutin K."/>
            <person name="McDonald I.R."/>
            <person name="Stott M.B."/>
        </authorList>
    </citation>
    <scope>NUCLEOTIDE SEQUENCE [LARGE SCALE GENOMIC DNA]</scope>
    <source>
        <strain evidence="15">DSM 23976 / ICMP 18418 / T49</strain>
    </source>
</reference>
<keyword evidence="4 11" id="KW-0235">DNA replication</keyword>
<dbReference type="PATRIC" id="fig|1303518.3.peg.842"/>
<dbReference type="GO" id="GO:0003677">
    <property type="term" value="F:DNA binding"/>
    <property type="evidence" value="ECO:0007669"/>
    <property type="project" value="InterPro"/>
</dbReference>
<sequence length="633" mass="68937">MAYVALYRKYRSQNFEELMGQDAVTTTLRNAIATKRFGHAYLFYGARGCGKTSTARLFARALNCEKGPTPNPCGTCRFCVAIREGTCLDVVEMDAASETGIDDVREKVIENVQYAPTEARYKVYIIDEVHDLSAKAFDALLKTLEEPPAHVVFILATTEFHKVPITIRSRCQCFQFRRGSLQDLGTAIERVAKAEGFQIERDAVYQIARAAEGSWRDALSLLEQIMAYSEGTITAQTVQQAIGAVDFHTLAHVTQVLVTEDLGAVFSLAGELLEGGADARQLLASLQGHLRDLAVLAAGAKQAALQEMGEERVKWLEPQASLFSTNTLLEMMRVLAEAEQEVRFSNHHRWIIERAFATLHRLARESLSTASGPQSAPAEPVSTKEPAPSRSSLPPTSATATPVPKPTSLGTPQTPSEKTSPADESAEAPSSEPSPKTEASDPRFAEEISLEVIRRAWPTVVERFGKTSPAGKAFLEKGEVIDLQGHQVVLAFKDDFARERIHTKGRDLLIKKINEVLRTQGIQVVCIPSSEQTSLPTARAQSPSPSTLSLAPSLQPGAPRSPLEHTAPSAETPAQTPPAETSEVLATPPDPKPETDPFLAEVCKVFPVVEVKEEPLTRNGKQNPNATQGDQES</sequence>
<dbReference type="GO" id="GO:0005524">
    <property type="term" value="F:ATP binding"/>
    <property type="evidence" value="ECO:0007669"/>
    <property type="project" value="UniProtKB-KW"/>
</dbReference>
<dbReference type="Gene3D" id="3.40.50.300">
    <property type="entry name" value="P-loop containing nucleotide triphosphate hydrolases"/>
    <property type="match status" value="1"/>
</dbReference>
<feature type="compositionally biased region" description="Low complexity" evidence="12">
    <location>
        <begin position="540"/>
        <end position="556"/>
    </location>
</feature>
<keyword evidence="7" id="KW-0862">Zinc</keyword>
<feature type="compositionally biased region" description="Low complexity" evidence="12">
    <location>
        <begin position="427"/>
        <end position="437"/>
    </location>
</feature>
<dbReference type="OrthoDB" id="9810148at2"/>
<feature type="domain" description="AAA+ ATPase" evidence="13">
    <location>
        <begin position="37"/>
        <end position="180"/>
    </location>
</feature>
<dbReference type="eggNOG" id="COG3170">
    <property type="taxonomic scope" value="Bacteria"/>
</dbReference>
<dbReference type="NCBIfam" id="NF004046">
    <property type="entry name" value="PRK05563.1"/>
    <property type="match status" value="1"/>
</dbReference>
<keyword evidence="6 11" id="KW-0547">Nucleotide-binding</keyword>
<dbReference type="GO" id="GO:0009360">
    <property type="term" value="C:DNA polymerase III complex"/>
    <property type="evidence" value="ECO:0007669"/>
    <property type="project" value="InterPro"/>
</dbReference>
<keyword evidence="8 11" id="KW-0067">ATP-binding</keyword>
<dbReference type="EMBL" id="HF951689">
    <property type="protein sequence ID" value="CCW34656.1"/>
    <property type="molecule type" value="Genomic_DNA"/>
</dbReference>
<comment type="subunit">
    <text evidence="11">DNA polymerase III contains a core (composed of alpha, epsilon and theta chains) that associates with a tau subunit. This core dimerizes to form the POLIII' complex. PolIII' associates with the gamma complex (composed of gamma, delta, delta', psi and chi chains) and with the beta chain to form the complete DNA polymerase III complex.</text>
</comment>
<dbReference type="Pfam" id="PF22608">
    <property type="entry name" value="DNAX_ATPase_lid"/>
    <property type="match status" value="1"/>
</dbReference>
<dbReference type="Proteomes" id="UP000014227">
    <property type="component" value="Chromosome I"/>
</dbReference>
<keyword evidence="15" id="KW-1185">Reference proteome</keyword>
<dbReference type="InterPro" id="IPR045085">
    <property type="entry name" value="HLD_clamp_pol_III_gamma_tau"/>
</dbReference>
<evidence type="ECO:0000313" key="14">
    <source>
        <dbReference type="EMBL" id="CCW34656.1"/>
    </source>
</evidence>
<keyword evidence="3 11" id="KW-0548">Nucleotidyltransferase</keyword>
<dbReference type="RefSeq" id="WP_016482214.1">
    <property type="nucleotide sequence ID" value="NC_021487.1"/>
</dbReference>